<dbReference type="InterPro" id="IPR009899">
    <property type="entry name" value="ArdA"/>
</dbReference>
<sequence>MKDLKIYVSTYAKYNNGSIKGKWLNLLDYENLDELKKAMQNIHNDELDPEYMIQDFECDEIFKNLNLISESFISDDIYNIIEALNNACYDFEVYNSYITSFGICSNEIYEIIDQVEESYCGEFLNDIDFVENLLKDTGCIPDNLPSYIHIDWESTARDIMMDYSTDNNQYFRNI</sequence>
<reference evidence="1 2" key="1">
    <citation type="submission" date="2016-10" db="EMBL/GenBank/DDBJ databases">
        <authorList>
            <person name="de Groot N.N."/>
        </authorList>
    </citation>
    <scope>NUCLEOTIDE SEQUENCE [LARGE SCALE GENOMIC DNA]</scope>
    <source>
        <strain evidence="1 2">DSM 18180</strain>
    </source>
</reference>
<dbReference type="Pfam" id="PF07275">
    <property type="entry name" value="ArdA"/>
    <property type="match status" value="1"/>
</dbReference>
<dbReference type="EMBL" id="FPKV01000004">
    <property type="protein sequence ID" value="SFZ94414.1"/>
    <property type="molecule type" value="Genomic_DNA"/>
</dbReference>
<name>A0A1K2IQ26_9FLAO</name>
<proteinExistence type="predicted"/>
<accession>A0A1K2IQ26</accession>
<dbReference type="STRING" id="369401.SAMN05428642_104167"/>
<dbReference type="InterPro" id="IPR041895">
    <property type="entry name" value="ArdA_dom1"/>
</dbReference>
<dbReference type="Proteomes" id="UP000182544">
    <property type="component" value="Unassembled WGS sequence"/>
</dbReference>
<keyword evidence="2" id="KW-1185">Reference proteome</keyword>
<organism evidence="1 2">
    <name type="scientific">Flaviramulus basaltis</name>
    <dbReference type="NCBI Taxonomy" id="369401"/>
    <lineage>
        <taxon>Bacteria</taxon>
        <taxon>Pseudomonadati</taxon>
        <taxon>Bacteroidota</taxon>
        <taxon>Flavobacteriia</taxon>
        <taxon>Flavobacteriales</taxon>
        <taxon>Flavobacteriaceae</taxon>
        <taxon>Flaviramulus</taxon>
    </lineage>
</organism>
<dbReference type="AlphaFoldDB" id="A0A1K2IQ26"/>
<dbReference type="RefSeq" id="WP_072403345.1">
    <property type="nucleotide sequence ID" value="NZ_FPKV01000004.1"/>
</dbReference>
<gene>
    <name evidence="1" type="ORF">SAMN05428642_104167</name>
</gene>
<dbReference type="Gene3D" id="3.10.20.480">
    <property type="entry name" value="Antirestriction protein ArdA, domain 1"/>
    <property type="match status" value="1"/>
</dbReference>
<evidence type="ECO:0000313" key="2">
    <source>
        <dbReference type="Proteomes" id="UP000182544"/>
    </source>
</evidence>
<evidence type="ECO:0000313" key="1">
    <source>
        <dbReference type="EMBL" id="SFZ94414.1"/>
    </source>
</evidence>
<dbReference type="OrthoDB" id="944647at2"/>
<protein>
    <submittedName>
        <fullName evidence="1">Antirestriction protein</fullName>
    </submittedName>
</protein>